<evidence type="ECO:0000259" key="7">
    <source>
        <dbReference type="Pfam" id="PF01578"/>
    </source>
</evidence>
<feature type="transmembrane region" description="Helical" evidence="6">
    <location>
        <begin position="47"/>
        <end position="66"/>
    </location>
</feature>
<evidence type="ECO:0000256" key="6">
    <source>
        <dbReference type="SAM" id="Phobius"/>
    </source>
</evidence>
<feature type="domain" description="ResB-like" evidence="8">
    <location>
        <begin position="78"/>
        <end position="116"/>
    </location>
</feature>
<dbReference type="GO" id="GO:0020037">
    <property type="term" value="F:heme binding"/>
    <property type="evidence" value="ECO:0007669"/>
    <property type="project" value="InterPro"/>
</dbReference>
<feature type="transmembrane region" description="Helical" evidence="6">
    <location>
        <begin position="829"/>
        <end position="848"/>
    </location>
</feature>
<dbReference type="InterPro" id="IPR002541">
    <property type="entry name" value="Cyt_c_assembly"/>
</dbReference>
<evidence type="ECO:0000313" key="10">
    <source>
        <dbReference type="Proteomes" id="UP000008721"/>
    </source>
</evidence>
<keyword evidence="10" id="KW-1185">Reference proteome</keyword>
<proteinExistence type="predicted"/>
<feature type="transmembrane region" description="Helical" evidence="6">
    <location>
        <begin position="471"/>
        <end position="489"/>
    </location>
</feature>
<evidence type="ECO:0000256" key="4">
    <source>
        <dbReference type="ARBA" id="ARBA00022989"/>
    </source>
</evidence>
<feature type="domain" description="ResB-like" evidence="8">
    <location>
        <begin position="335"/>
        <end position="416"/>
    </location>
</feature>
<organism evidence="9 10">
    <name type="scientific">Sulfuricurvum kujiense (strain ATCC BAA-921 / DSM 16994 / JCM 11577 / YK-1)</name>
    <dbReference type="NCBI Taxonomy" id="709032"/>
    <lineage>
        <taxon>Bacteria</taxon>
        <taxon>Pseudomonadati</taxon>
        <taxon>Campylobacterota</taxon>
        <taxon>Epsilonproteobacteria</taxon>
        <taxon>Campylobacterales</taxon>
        <taxon>Sulfurimonadaceae</taxon>
        <taxon>Sulfuricurvum</taxon>
    </lineage>
</organism>
<reference evidence="9 10" key="1">
    <citation type="journal article" date="2012" name="Stand. Genomic Sci.">
        <title>Complete genome sequence of the sulfur compounds oxidizing chemolithoautotroph Sulfuricurvum kujiense type strain (YK-1(T)).</title>
        <authorList>
            <person name="Han C."/>
            <person name="Kotsyurbenko O."/>
            <person name="Chertkov O."/>
            <person name="Held B."/>
            <person name="Lapidus A."/>
            <person name="Nolan M."/>
            <person name="Lucas S."/>
            <person name="Hammon N."/>
            <person name="Deshpande S."/>
            <person name="Cheng J.F."/>
            <person name="Tapia R."/>
            <person name="Goodwin L.A."/>
            <person name="Pitluck S."/>
            <person name="Liolios K."/>
            <person name="Pagani I."/>
            <person name="Ivanova N."/>
            <person name="Mavromatis K."/>
            <person name="Mikhailova N."/>
            <person name="Pati A."/>
            <person name="Chen A."/>
            <person name="Palaniappan K."/>
            <person name="Land M."/>
            <person name="Hauser L."/>
            <person name="Chang Y.J."/>
            <person name="Jeffries C.D."/>
            <person name="Brambilla E.M."/>
            <person name="Rohde M."/>
            <person name="Spring S."/>
            <person name="Sikorski J."/>
            <person name="Goker M."/>
            <person name="Woyke T."/>
            <person name="Bristow J."/>
            <person name="Eisen J.A."/>
            <person name="Markowitz V."/>
            <person name="Hugenholtz P."/>
            <person name="Kyrpides N.C."/>
            <person name="Klenk H.P."/>
            <person name="Detter J.C."/>
        </authorList>
    </citation>
    <scope>NUCLEOTIDE SEQUENCE [LARGE SCALE GENOMIC DNA]</scope>
    <source>
        <strain evidence="10">ATCC BAA-921 / DSM 16994 / JCM 11577 / YK-1</strain>
    </source>
</reference>
<keyword evidence="5 6" id="KW-0472">Membrane</keyword>
<feature type="transmembrane region" description="Helical" evidence="6">
    <location>
        <begin position="741"/>
        <end position="760"/>
    </location>
</feature>
<evidence type="ECO:0000259" key="8">
    <source>
        <dbReference type="Pfam" id="PF05140"/>
    </source>
</evidence>
<evidence type="ECO:0000256" key="1">
    <source>
        <dbReference type="ARBA" id="ARBA00004141"/>
    </source>
</evidence>
<comment type="subcellular location">
    <subcellularLocation>
        <location evidence="1">Membrane</location>
        <topology evidence="1">Multi-pass membrane protein</topology>
    </subcellularLocation>
</comment>
<dbReference type="AlphaFoldDB" id="E4TYR3"/>
<feature type="transmembrane region" description="Helical" evidence="6">
    <location>
        <begin position="976"/>
        <end position="997"/>
    </location>
</feature>
<feature type="transmembrane region" description="Helical" evidence="6">
    <location>
        <begin position="915"/>
        <end position="936"/>
    </location>
</feature>
<feature type="transmembrane region" description="Helical" evidence="6">
    <location>
        <begin position="772"/>
        <end position="794"/>
    </location>
</feature>
<dbReference type="Pfam" id="PF01578">
    <property type="entry name" value="Cytochrom_C_asm"/>
    <property type="match status" value="1"/>
</dbReference>
<sequence>MNKILSLLSSMKTMAALMLIFAVSIGYATFIENDYGSMTAKADVYNARWFEILLALLAVNLTLNIINFKMARKGKQLVFIFHAAFLIILVGAAVTRYIGYEGTMHIREGESNNAIISAEPYVTFNVDKGGKQYEFKENLFLSKRTANHFDRTLSVDGEQINVRLEQYMGDARYEPAADPKGEPLFNLMVTGAMGAQQVALKQGEFVEANDVVIDFDSNQTFKKPVVSLSVEGDKPYITTPSSLATLSMDTQQNGMLNGGKHEMTKRTLFQTSQSGFVLRNFLPKASMQLVSAPKGKGPMMQGGQDALTLTFTSKENKVTEVILGSPGAIGEAKKVVLGDTVINVAYGSIERKIPFSVALRDFELERYPGSMSPASYASEVSVIDPANQEKFDFRIYMNHILDYQGFRFFQSSFDQDELGTVLSVNHDPGTLITYIGYILLAFGMFGVLIVKNGRFNALGEKLKAIKAEKTLAALAVVTLVLFSSTNAIAADEENPVIKIAKGFDKAHADKFGHLIVQDASGRMKPMDTLSHEILAKLNRNDAFLGLNSNQVVLGMMLRPDAWREIAIIRTGDKEINKMIGLPESAKTAAFSQFFEAPDEIKGYKLGQLVDEANRKAPGQRDKFDKALLQVDERVNVAYMVYTGSLVRMWPKPGDKNHKWDATIEALQTLSPKESEIVRLLAISYFGSIDQAMKSGDWTKADEALDRIDKYQRFVGASVYPNDLKSKVEIFYNKANIFEQLWPLYFVVGFTLLILSFIKIIKPTFKEEWLSKVSFGLLVLFFAAHTAGLIMRWYISGHAPWSNGYESMIYIGWASVLAGFIFSKRSVMTMAATAIMTGLILFVAHLNWMDPQVTNLVPVLQSYWLAIHVAMITASYGFLGLGALLGMIALILFILKKPENSARLNQAIKELNAINEMSLLVGLILLTVGNFLGGVWANESWGRYWGWDPKETWALVTILVYAVVIHLRMIKGAYSDYIFSVVSLLAFTSVLMTYFGVNYYLAGMHSYAKGDPVPVPDFVPWTYAVIAIVIAMAYTKRSTKI</sequence>
<dbReference type="PANTHER" id="PTHR30071">
    <property type="entry name" value="HEME EXPORTER PROTEIN C"/>
    <property type="match status" value="1"/>
</dbReference>
<name>E4TYR3_SULKY</name>
<feature type="transmembrane region" description="Helical" evidence="6">
    <location>
        <begin position="1017"/>
        <end position="1034"/>
    </location>
</feature>
<keyword evidence="2 6" id="KW-0812">Transmembrane</keyword>
<dbReference type="HOGENOM" id="CLU_008710_0_0_7"/>
<evidence type="ECO:0000256" key="3">
    <source>
        <dbReference type="ARBA" id="ARBA00022748"/>
    </source>
</evidence>
<dbReference type="Proteomes" id="UP000008721">
    <property type="component" value="Chromosome"/>
</dbReference>
<feature type="domain" description="Cytochrome c assembly protein" evidence="7">
    <location>
        <begin position="800"/>
        <end position="1004"/>
    </location>
</feature>
<dbReference type="RefSeq" id="WP_013460251.1">
    <property type="nucleotide sequence ID" value="NC_014762.1"/>
</dbReference>
<feature type="transmembrane region" description="Helical" evidence="6">
    <location>
        <begin position="431"/>
        <end position="450"/>
    </location>
</feature>
<evidence type="ECO:0000256" key="5">
    <source>
        <dbReference type="ARBA" id="ARBA00023136"/>
    </source>
</evidence>
<feature type="transmembrane region" description="Helical" evidence="6">
    <location>
        <begin position="806"/>
        <end position="822"/>
    </location>
</feature>
<dbReference type="GO" id="GO:0005886">
    <property type="term" value="C:plasma membrane"/>
    <property type="evidence" value="ECO:0007669"/>
    <property type="project" value="TreeGrafter"/>
</dbReference>
<dbReference type="KEGG" id="sku:Sulku_1392"/>
<dbReference type="GO" id="GO:0017004">
    <property type="term" value="P:cytochrome complex assembly"/>
    <property type="evidence" value="ECO:0007669"/>
    <property type="project" value="UniProtKB-KW"/>
</dbReference>
<dbReference type="OrthoDB" id="9814290at2"/>
<accession>E4TYR3</accession>
<protein>
    <submittedName>
        <fullName evidence="9">Cytochrome c assembly protein</fullName>
    </submittedName>
</protein>
<dbReference type="STRING" id="709032.Sulku_1392"/>
<dbReference type="PANTHER" id="PTHR30071:SF1">
    <property type="entry name" value="CYTOCHROME B_B6 PROTEIN-RELATED"/>
    <property type="match status" value="1"/>
</dbReference>
<dbReference type="Pfam" id="PF05140">
    <property type="entry name" value="ResB"/>
    <property type="match status" value="2"/>
</dbReference>
<keyword evidence="3" id="KW-0201">Cytochrome c-type biogenesis</keyword>
<dbReference type="InterPro" id="IPR007816">
    <property type="entry name" value="ResB-like_domain"/>
</dbReference>
<dbReference type="eggNOG" id="COG0755">
    <property type="taxonomic scope" value="Bacteria"/>
</dbReference>
<keyword evidence="4 6" id="KW-1133">Transmembrane helix</keyword>
<feature type="transmembrane region" description="Helical" evidence="6">
    <location>
        <begin position="951"/>
        <end position="969"/>
    </location>
</feature>
<gene>
    <name evidence="9" type="ordered locus">Sulku_1392</name>
</gene>
<dbReference type="InterPro" id="IPR045062">
    <property type="entry name" value="Cyt_c_biogenesis_CcsA/CcmC"/>
</dbReference>
<dbReference type="EMBL" id="CP002355">
    <property type="protein sequence ID" value="ADR34054.1"/>
    <property type="molecule type" value="Genomic_DNA"/>
</dbReference>
<evidence type="ECO:0000256" key="2">
    <source>
        <dbReference type="ARBA" id="ARBA00022692"/>
    </source>
</evidence>
<dbReference type="eggNOG" id="COG1333">
    <property type="taxonomic scope" value="Bacteria"/>
</dbReference>
<evidence type="ECO:0000313" key="9">
    <source>
        <dbReference type="EMBL" id="ADR34054.1"/>
    </source>
</evidence>
<feature type="transmembrane region" description="Helical" evidence="6">
    <location>
        <begin position="78"/>
        <end position="98"/>
    </location>
</feature>
<feature type="transmembrane region" description="Helical" evidence="6">
    <location>
        <begin position="868"/>
        <end position="894"/>
    </location>
</feature>